<protein>
    <submittedName>
        <fullName evidence="1">Uncharacterized protein</fullName>
    </submittedName>
</protein>
<dbReference type="EMBL" id="CM044703">
    <property type="protein sequence ID" value="KAI5672621.1"/>
    <property type="molecule type" value="Genomic_DNA"/>
</dbReference>
<sequence>MERKSAHEEPHKKGEGKIKIKRGELRGETTAAARAATREKEKQLQDGHNLKQFLEKNGKKEKERKSAHEEPQKKGEGKIKKKIGELWGETAAAEQSSCPSCNERKRKAAARRPQFEAVSGGFKE</sequence>
<reference evidence="2" key="1">
    <citation type="journal article" date="2023" name="Nat. Plants">
        <title>Single-cell RNA sequencing provides a high-resolution roadmap for understanding the multicellular compartmentation of specialized metabolism.</title>
        <authorList>
            <person name="Sun S."/>
            <person name="Shen X."/>
            <person name="Li Y."/>
            <person name="Li Y."/>
            <person name="Wang S."/>
            <person name="Li R."/>
            <person name="Zhang H."/>
            <person name="Shen G."/>
            <person name="Guo B."/>
            <person name="Wei J."/>
            <person name="Xu J."/>
            <person name="St-Pierre B."/>
            <person name="Chen S."/>
            <person name="Sun C."/>
        </authorList>
    </citation>
    <scope>NUCLEOTIDE SEQUENCE [LARGE SCALE GENOMIC DNA]</scope>
</reference>
<comment type="caution">
    <text evidence="1">The sequence shown here is derived from an EMBL/GenBank/DDBJ whole genome shotgun (WGS) entry which is preliminary data.</text>
</comment>
<gene>
    <name evidence="1" type="ORF">M9H77_12985</name>
</gene>
<accession>A0ACC0BIZ0</accession>
<evidence type="ECO:0000313" key="2">
    <source>
        <dbReference type="Proteomes" id="UP001060085"/>
    </source>
</evidence>
<evidence type="ECO:0000313" key="1">
    <source>
        <dbReference type="EMBL" id="KAI5672621.1"/>
    </source>
</evidence>
<dbReference type="Proteomes" id="UP001060085">
    <property type="component" value="Linkage Group LG03"/>
</dbReference>
<keyword evidence="2" id="KW-1185">Reference proteome</keyword>
<proteinExistence type="predicted"/>
<name>A0ACC0BIZ0_CATRO</name>
<organism evidence="1 2">
    <name type="scientific">Catharanthus roseus</name>
    <name type="common">Madagascar periwinkle</name>
    <name type="synonym">Vinca rosea</name>
    <dbReference type="NCBI Taxonomy" id="4058"/>
    <lineage>
        <taxon>Eukaryota</taxon>
        <taxon>Viridiplantae</taxon>
        <taxon>Streptophyta</taxon>
        <taxon>Embryophyta</taxon>
        <taxon>Tracheophyta</taxon>
        <taxon>Spermatophyta</taxon>
        <taxon>Magnoliopsida</taxon>
        <taxon>eudicotyledons</taxon>
        <taxon>Gunneridae</taxon>
        <taxon>Pentapetalae</taxon>
        <taxon>asterids</taxon>
        <taxon>lamiids</taxon>
        <taxon>Gentianales</taxon>
        <taxon>Apocynaceae</taxon>
        <taxon>Rauvolfioideae</taxon>
        <taxon>Vinceae</taxon>
        <taxon>Catharanthinae</taxon>
        <taxon>Catharanthus</taxon>
    </lineage>
</organism>